<dbReference type="EMBL" id="CP114014">
    <property type="protein sequence ID" value="XAY05494.1"/>
    <property type="molecule type" value="Genomic_DNA"/>
</dbReference>
<dbReference type="Pfam" id="PF01636">
    <property type="entry name" value="APH"/>
    <property type="match status" value="1"/>
</dbReference>
<dbReference type="KEGG" id="parq:DSM112329_02347"/>
<feature type="domain" description="Aminoglycoside phosphotransferase" evidence="1">
    <location>
        <begin position="33"/>
        <end position="258"/>
    </location>
</feature>
<dbReference type="Gene3D" id="3.30.200.20">
    <property type="entry name" value="Phosphorylase Kinase, domain 1"/>
    <property type="match status" value="1"/>
</dbReference>
<evidence type="ECO:0000259" key="1">
    <source>
        <dbReference type="Pfam" id="PF01636"/>
    </source>
</evidence>
<dbReference type="Gene3D" id="3.90.1200.10">
    <property type="match status" value="1"/>
</dbReference>
<dbReference type="RefSeq" id="WP_354702001.1">
    <property type="nucleotide sequence ID" value="NZ_CP114014.1"/>
</dbReference>
<accession>A0AAU7AV60</accession>
<dbReference type="PANTHER" id="PTHR21310">
    <property type="entry name" value="AMINOGLYCOSIDE PHOSPHOTRANSFERASE-RELATED-RELATED"/>
    <property type="match status" value="1"/>
</dbReference>
<evidence type="ECO:0000313" key="2">
    <source>
        <dbReference type="EMBL" id="XAY05494.1"/>
    </source>
</evidence>
<dbReference type="InterPro" id="IPR011009">
    <property type="entry name" value="Kinase-like_dom_sf"/>
</dbReference>
<sequence length="289" mass="30773">MRVPAAEIDIDEGLVRALLQAQHPDLAGLPLVRAADGWDNVMWRLGPDLAVRLPQRALGAGFARVEHRWLPELARAVAADVPAPVRIGTPTGDYPWTWAIVPWFEGRTADVQPLSPDGVRSLGWALHTLHTPAPADAPVNPYRGVGLVEREDPLPGLEALYDGAVPPALRRGWLRALEAEAVSAAGRPLWVHGDLHARNLVVSGGGDLRAIIDWGDLGAGDPAVDLSCLWTVLEPGQHGLFCAGYGPVDGPLLGRARGWALVFATIFASLEDDPGAVAIGRRTLGLLQG</sequence>
<proteinExistence type="predicted"/>
<dbReference type="AlphaFoldDB" id="A0AAU7AV60"/>
<dbReference type="SUPFAM" id="SSF56112">
    <property type="entry name" value="Protein kinase-like (PK-like)"/>
    <property type="match status" value="1"/>
</dbReference>
<dbReference type="PANTHER" id="PTHR21310:SF42">
    <property type="entry name" value="BIFUNCTIONAL AAC_APH"/>
    <property type="match status" value="1"/>
</dbReference>
<organism evidence="2">
    <name type="scientific">Paraconexibacter sp. AEG42_29</name>
    <dbReference type="NCBI Taxonomy" id="2997339"/>
    <lineage>
        <taxon>Bacteria</taxon>
        <taxon>Bacillati</taxon>
        <taxon>Actinomycetota</taxon>
        <taxon>Thermoleophilia</taxon>
        <taxon>Solirubrobacterales</taxon>
        <taxon>Paraconexibacteraceae</taxon>
        <taxon>Paraconexibacter</taxon>
    </lineage>
</organism>
<reference evidence="2" key="1">
    <citation type="submission" date="2022-12" db="EMBL/GenBank/DDBJ databases">
        <title>Paraconexibacter alkalitolerans sp. nov. and Baekduia alba sp. nov., isolated from soil and emended description of the genera Paraconexibacter (Chun et al., 2020) and Baekduia (An et al., 2020).</title>
        <authorList>
            <person name="Vieira S."/>
            <person name="Huber K.J."/>
            <person name="Geppert A."/>
            <person name="Wolf J."/>
            <person name="Neumann-Schaal M."/>
            <person name="Muesken M."/>
            <person name="Overmann J."/>
        </authorList>
    </citation>
    <scope>NUCLEOTIDE SEQUENCE</scope>
    <source>
        <strain evidence="2">AEG42_29</strain>
    </source>
</reference>
<protein>
    <recommendedName>
        <fullName evidence="1">Aminoglycoside phosphotransferase domain-containing protein</fullName>
    </recommendedName>
</protein>
<name>A0AAU7AV60_9ACTN</name>
<gene>
    <name evidence="2" type="ORF">DSM112329_02347</name>
</gene>
<dbReference type="InterPro" id="IPR051678">
    <property type="entry name" value="AGP_Transferase"/>
</dbReference>
<dbReference type="InterPro" id="IPR002575">
    <property type="entry name" value="Aminoglycoside_PTrfase"/>
</dbReference>